<dbReference type="EMBL" id="BART01033213">
    <property type="protein sequence ID" value="GAH17885.1"/>
    <property type="molecule type" value="Genomic_DNA"/>
</dbReference>
<sequence>ITGAVARDDQDWLADYFGLPTDFETSVCFNPRISNFLVDLDLFIGFDSCFDCWDGFWFRIHAPVVYTKWELCMSESGTVEGVNDFAMGYMASTTVLRADLPKTFKEAVDGTRTWGDMQEALKYDKMDSCAHTETRLSEVHLEFGWDFWQCEENNMGIALLVGLPTGNKPCPDYLFAPVVGNGGHFELGVLMRGNGRLWTCTDEESRLDLYCEGKAAHLFKRKMWRSFDLRDKP</sequence>
<name>X1EBZ5_9ZZZZ</name>
<protein>
    <submittedName>
        <fullName evidence="1">Uncharacterized protein</fullName>
    </submittedName>
</protein>
<accession>X1EBZ5</accession>
<comment type="caution">
    <text evidence="1">The sequence shown here is derived from an EMBL/GenBank/DDBJ whole genome shotgun (WGS) entry which is preliminary data.</text>
</comment>
<proteinExistence type="predicted"/>
<organism evidence="1">
    <name type="scientific">marine sediment metagenome</name>
    <dbReference type="NCBI Taxonomy" id="412755"/>
    <lineage>
        <taxon>unclassified sequences</taxon>
        <taxon>metagenomes</taxon>
        <taxon>ecological metagenomes</taxon>
    </lineage>
</organism>
<feature type="non-terminal residue" evidence="1">
    <location>
        <position position="1"/>
    </location>
</feature>
<feature type="non-terminal residue" evidence="1">
    <location>
        <position position="233"/>
    </location>
</feature>
<gene>
    <name evidence="1" type="ORF">S01H4_57156</name>
</gene>
<evidence type="ECO:0000313" key="1">
    <source>
        <dbReference type="EMBL" id="GAH17885.1"/>
    </source>
</evidence>
<reference evidence="1" key="1">
    <citation type="journal article" date="2014" name="Front. Microbiol.">
        <title>High frequency of phylogenetically diverse reductive dehalogenase-homologous genes in deep subseafloor sedimentary metagenomes.</title>
        <authorList>
            <person name="Kawai M."/>
            <person name="Futagami T."/>
            <person name="Toyoda A."/>
            <person name="Takaki Y."/>
            <person name="Nishi S."/>
            <person name="Hori S."/>
            <person name="Arai W."/>
            <person name="Tsubouchi T."/>
            <person name="Morono Y."/>
            <person name="Uchiyama I."/>
            <person name="Ito T."/>
            <person name="Fujiyama A."/>
            <person name="Inagaki F."/>
            <person name="Takami H."/>
        </authorList>
    </citation>
    <scope>NUCLEOTIDE SEQUENCE</scope>
    <source>
        <strain evidence="1">Expedition CK06-06</strain>
    </source>
</reference>
<dbReference type="AlphaFoldDB" id="X1EBZ5"/>